<dbReference type="Proteomes" id="UP000573963">
    <property type="component" value="Unassembled WGS sequence"/>
</dbReference>
<evidence type="ECO:0000313" key="7">
    <source>
        <dbReference type="Proteomes" id="UP000573963"/>
    </source>
</evidence>
<dbReference type="Pfam" id="PF00936">
    <property type="entry name" value="BMC"/>
    <property type="match status" value="1"/>
</dbReference>
<sequence>MMNALGLVETIGYVAAIEALDVCLKSASVEVVGIQKVGQGIVTIEVSGDVGAVKSAVEAAKYAAEKVGILRATHVIPRLHPDVHDALFKKEDIKSVEEETVHEIEEKEIETEVEIKEVEDIQEEIEIDSVEVEVEEHNDKKDELEKPNLSNLSVKELKNLAKSLGSKKTYKELNALKKEELISLVDKFYREDE</sequence>
<name>A0AA44IGW1_PARBF</name>
<evidence type="ECO:0000256" key="1">
    <source>
        <dbReference type="ARBA" id="ARBA00024322"/>
    </source>
</evidence>
<comment type="caution">
    <text evidence="6">The sequence shown here is derived from an EMBL/GenBank/DDBJ whole genome shotgun (WGS) entry which is preliminary data.</text>
</comment>
<proteinExistence type="inferred from homology"/>
<gene>
    <name evidence="6" type="ORF">HF875_06920</name>
</gene>
<keyword evidence="4" id="KW-0175">Coiled coil</keyword>
<dbReference type="PANTHER" id="PTHR33941">
    <property type="entry name" value="PROPANEDIOL UTILIZATION PROTEIN PDUA"/>
    <property type="match status" value="1"/>
</dbReference>
<evidence type="ECO:0000313" key="6">
    <source>
        <dbReference type="EMBL" id="NME09247.1"/>
    </source>
</evidence>
<dbReference type="SMART" id="SM00877">
    <property type="entry name" value="BMC"/>
    <property type="match status" value="1"/>
</dbReference>
<dbReference type="Gene3D" id="3.30.70.1710">
    <property type="match status" value="1"/>
</dbReference>
<keyword evidence="2" id="KW-1283">Bacterial microcompartment</keyword>
<dbReference type="SUPFAM" id="SSF143414">
    <property type="entry name" value="CcmK-like"/>
    <property type="match status" value="1"/>
</dbReference>
<feature type="coiled-coil region" evidence="4">
    <location>
        <begin position="104"/>
        <end position="147"/>
    </location>
</feature>
<dbReference type="GO" id="GO:0031469">
    <property type="term" value="C:bacterial microcompartment"/>
    <property type="evidence" value="ECO:0007669"/>
    <property type="project" value="UniProtKB-SubCell"/>
</dbReference>
<protein>
    <submittedName>
        <fullName evidence="6">BMC domain-containing protein</fullName>
    </submittedName>
</protein>
<evidence type="ECO:0000256" key="3">
    <source>
        <dbReference type="PROSITE-ProRule" id="PRU01278"/>
    </source>
</evidence>
<dbReference type="InterPro" id="IPR037233">
    <property type="entry name" value="CcmK-like_sf"/>
</dbReference>
<dbReference type="InterPro" id="IPR000249">
    <property type="entry name" value="BMC_dom"/>
</dbReference>
<dbReference type="EMBL" id="JABAFD010000003">
    <property type="protein sequence ID" value="NME09247.1"/>
    <property type="molecule type" value="Genomic_DNA"/>
</dbReference>
<evidence type="ECO:0000256" key="2">
    <source>
        <dbReference type="ARBA" id="ARBA00024446"/>
    </source>
</evidence>
<reference evidence="6 7" key="1">
    <citation type="submission" date="2020-04" db="EMBL/GenBank/DDBJ databases">
        <authorList>
            <person name="Hitch T.C.A."/>
            <person name="Wylensek D."/>
            <person name="Clavel T."/>
        </authorList>
    </citation>
    <scope>NUCLEOTIDE SEQUENCE [LARGE SCALE GENOMIC DNA]</scope>
    <source>
        <strain evidence="6 7">Med78_4-601-WT-2</strain>
    </source>
</reference>
<comment type="similarity">
    <text evidence="3">Belongs to the bacterial microcompartments protein family.</text>
</comment>
<dbReference type="InterPro" id="IPR050575">
    <property type="entry name" value="BMC_shell"/>
</dbReference>
<dbReference type="InterPro" id="IPR044872">
    <property type="entry name" value="CcmK/CsoS1_BMC"/>
</dbReference>
<dbReference type="AlphaFoldDB" id="A0AA44IGW1"/>
<accession>A0AA44IGW1</accession>
<dbReference type="PROSITE" id="PS51930">
    <property type="entry name" value="BMC_2"/>
    <property type="match status" value="1"/>
</dbReference>
<evidence type="ECO:0000256" key="4">
    <source>
        <dbReference type="SAM" id="Coils"/>
    </source>
</evidence>
<comment type="subcellular location">
    <subcellularLocation>
        <location evidence="1">Bacterial microcompartment</location>
    </subcellularLocation>
</comment>
<feature type="domain" description="BMC" evidence="5">
    <location>
        <begin position="4"/>
        <end position="88"/>
    </location>
</feature>
<organism evidence="6 7">
    <name type="scientific">Paraclostridium bifermentans</name>
    <name type="common">Clostridium bifermentans</name>
    <dbReference type="NCBI Taxonomy" id="1490"/>
    <lineage>
        <taxon>Bacteria</taxon>
        <taxon>Bacillati</taxon>
        <taxon>Bacillota</taxon>
        <taxon>Clostridia</taxon>
        <taxon>Peptostreptococcales</taxon>
        <taxon>Peptostreptococcaceae</taxon>
        <taxon>Paraclostridium</taxon>
    </lineage>
</organism>
<evidence type="ECO:0000259" key="5">
    <source>
        <dbReference type="PROSITE" id="PS51930"/>
    </source>
</evidence>
<dbReference type="CDD" id="cd07045">
    <property type="entry name" value="BMC_CcmK_like"/>
    <property type="match status" value="1"/>
</dbReference>
<dbReference type="PANTHER" id="PTHR33941:SF11">
    <property type="entry name" value="BACTERIAL MICROCOMPARTMENT SHELL PROTEIN PDUJ"/>
    <property type="match status" value="1"/>
</dbReference>